<sequence>MFKRFLFMLMGVIAIHSASAQEGFKLGLQAGLPTGDFNERIGVVVGGDLGYMWAPNKTFDLGIKAGIIHGFAEEYREGTILEDLPSYQFAPLAASFRIWPGKKFSFGGDVGQAFGLNEGNDGGLYIRPQLGFQVGPQSEVNFSYTSIDVNEEKWSTITLAYVYTFLSARHFR</sequence>
<feature type="chain" id="PRO_5047224702" evidence="2">
    <location>
        <begin position="21"/>
        <end position="172"/>
    </location>
</feature>
<comment type="caution">
    <text evidence="4">The sequence shown here is derived from an EMBL/GenBank/DDBJ whole genome shotgun (WGS) entry which is preliminary data.</text>
</comment>
<dbReference type="InterPro" id="IPR027385">
    <property type="entry name" value="Beta-barrel_OMP"/>
</dbReference>
<dbReference type="SUPFAM" id="SSF56935">
    <property type="entry name" value="Porins"/>
    <property type="match status" value="1"/>
</dbReference>
<keyword evidence="5" id="KW-1185">Reference proteome</keyword>
<feature type="signal peptide" evidence="2">
    <location>
        <begin position="1"/>
        <end position="20"/>
    </location>
</feature>
<feature type="domain" description="Outer membrane protein beta-barrel" evidence="3">
    <location>
        <begin position="6"/>
        <end position="165"/>
    </location>
</feature>
<reference evidence="5" key="1">
    <citation type="journal article" date="2019" name="Int. J. Syst. Evol. Microbiol.">
        <title>The Global Catalogue of Microorganisms (GCM) 10K type strain sequencing project: providing services to taxonomists for standard genome sequencing and annotation.</title>
        <authorList>
            <consortium name="The Broad Institute Genomics Platform"/>
            <consortium name="The Broad Institute Genome Sequencing Center for Infectious Disease"/>
            <person name="Wu L."/>
            <person name="Ma J."/>
        </authorList>
    </citation>
    <scope>NUCLEOTIDE SEQUENCE [LARGE SCALE GENOMIC DNA]</scope>
    <source>
        <strain evidence="5">CECT 7477</strain>
    </source>
</reference>
<evidence type="ECO:0000259" key="3">
    <source>
        <dbReference type="Pfam" id="PF13505"/>
    </source>
</evidence>
<evidence type="ECO:0000256" key="2">
    <source>
        <dbReference type="SAM" id="SignalP"/>
    </source>
</evidence>
<dbReference type="RefSeq" id="WP_225621221.1">
    <property type="nucleotide sequence ID" value="NZ_JACYFJ010000003.1"/>
</dbReference>
<dbReference type="EMBL" id="JBHSAW010000003">
    <property type="protein sequence ID" value="MFC4094683.1"/>
    <property type="molecule type" value="Genomic_DNA"/>
</dbReference>
<evidence type="ECO:0000256" key="1">
    <source>
        <dbReference type="ARBA" id="ARBA00022729"/>
    </source>
</evidence>
<proteinExistence type="predicted"/>
<name>A0ABV8JLN0_9FLAO</name>
<dbReference type="Pfam" id="PF13505">
    <property type="entry name" value="OMP_b-brl"/>
    <property type="match status" value="1"/>
</dbReference>
<evidence type="ECO:0000313" key="5">
    <source>
        <dbReference type="Proteomes" id="UP001595814"/>
    </source>
</evidence>
<accession>A0ABV8JLN0</accession>
<organism evidence="4 5">
    <name type="scientific">Euzebyella saccharophila</name>
    <dbReference type="NCBI Taxonomy" id="679664"/>
    <lineage>
        <taxon>Bacteria</taxon>
        <taxon>Pseudomonadati</taxon>
        <taxon>Bacteroidota</taxon>
        <taxon>Flavobacteriia</taxon>
        <taxon>Flavobacteriales</taxon>
        <taxon>Flavobacteriaceae</taxon>
        <taxon>Euzebyella</taxon>
    </lineage>
</organism>
<protein>
    <submittedName>
        <fullName evidence="4">Outer membrane beta-barrel protein</fullName>
    </submittedName>
</protein>
<gene>
    <name evidence="4" type="ORF">ACFOUT_02280</name>
</gene>
<keyword evidence="1 2" id="KW-0732">Signal</keyword>
<dbReference type="Proteomes" id="UP001595814">
    <property type="component" value="Unassembled WGS sequence"/>
</dbReference>
<evidence type="ECO:0000313" key="4">
    <source>
        <dbReference type="EMBL" id="MFC4094683.1"/>
    </source>
</evidence>